<evidence type="ECO:0000313" key="2">
    <source>
        <dbReference type="Proteomes" id="UP001143349"/>
    </source>
</evidence>
<dbReference type="Gene3D" id="3.40.309.10">
    <property type="entry name" value="Aldehyde Dehydrogenase, Chain A, domain 2"/>
    <property type="match status" value="1"/>
</dbReference>
<dbReference type="SUPFAM" id="SSF53720">
    <property type="entry name" value="ALDH-like"/>
    <property type="match status" value="1"/>
</dbReference>
<gene>
    <name evidence="1" type="ORF">GCM10017635_17220</name>
</gene>
<sequence length="227" mass="24331">MGAGQFCTDPGIAVVVEGPDTDRFAAATRAAPGQVDPQVILTESIAEAYRCGNPVLDSRNAVRPLVTSYAAGREAGPNLYETRVSELLADPALGQEVFGPLGLIVLVCDLDEMLTLARGLEGRLTATLHMDGADLPHAQRLLPILECKAGRVLVNGFPTGVEVCDVMVNGGPYPTSTNFGATSAGTMAIRRFLRPVCYQNLPGEFVSEDLRWMKTGLWPRFFTGNYS</sequence>
<dbReference type="InterPro" id="IPR016163">
    <property type="entry name" value="Ald_DH_C"/>
</dbReference>
<dbReference type="GO" id="GO:0016620">
    <property type="term" value="F:oxidoreductase activity, acting on the aldehyde or oxo group of donors, NAD or NADP as acceptor"/>
    <property type="evidence" value="ECO:0007669"/>
    <property type="project" value="InterPro"/>
</dbReference>
<dbReference type="Proteomes" id="UP001143349">
    <property type="component" value="Unassembled WGS sequence"/>
</dbReference>
<name>A0AAD3NZ00_9RHOB</name>
<evidence type="ECO:0008006" key="3">
    <source>
        <dbReference type="Google" id="ProtNLM"/>
    </source>
</evidence>
<dbReference type="EMBL" id="BSFH01000026">
    <property type="protein sequence ID" value="GLK64251.1"/>
    <property type="molecule type" value="Genomic_DNA"/>
</dbReference>
<dbReference type="InterPro" id="IPR016161">
    <property type="entry name" value="Ald_DH/histidinol_DH"/>
</dbReference>
<comment type="caution">
    <text evidence="1">The sequence shown here is derived from an EMBL/GenBank/DDBJ whole genome shotgun (WGS) entry which is preliminary data.</text>
</comment>
<protein>
    <recommendedName>
        <fullName evidence="3">Aldehyde dehydrogenase family protein</fullName>
    </recommendedName>
</protein>
<proteinExistence type="predicted"/>
<reference evidence="1" key="1">
    <citation type="journal article" date="2014" name="Int. J. Syst. Evol. Microbiol.">
        <title>Complete genome sequence of Corynebacterium casei LMG S-19264T (=DSM 44701T), isolated from a smear-ripened cheese.</title>
        <authorList>
            <consortium name="US DOE Joint Genome Institute (JGI-PGF)"/>
            <person name="Walter F."/>
            <person name="Albersmeier A."/>
            <person name="Kalinowski J."/>
            <person name="Ruckert C."/>
        </authorList>
    </citation>
    <scope>NUCLEOTIDE SEQUENCE</scope>
    <source>
        <strain evidence="1">VKM B-2222</strain>
    </source>
</reference>
<organism evidence="1 2">
    <name type="scientific">Paracoccus kondratievae</name>
    <dbReference type="NCBI Taxonomy" id="135740"/>
    <lineage>
        <taxon>Bacteria</taxon>
        <taxon>Pseudomonadati</taxon>
        <taxon>Pseudomonadota</taxon>
        <taxon>Alphaproteobacteria</taxon>
        <taxon>Rhodobacterales</taxon>
        <taxon>Paracoccaceae</taxon>
        <taxon>Paracoccus</taxon>
    </lineage>
</organism>
<dbReference type="AlphaFoldDB" id="A0AAD3NZ00"/>
<evidence type="ECO:0000313" key="1">
    <source>
        <dbReference type="EMBL" id="GLK64251.1"/>
    </source>
</evidence>
<accession>A0AAD3NZ00</accession>
<reference evidence="1" key="2">
    <citation type="submission" date="2023-01" db="EMBL/GenBank/DDBJ databases">
        <authorList>
            <person name="Sun Q."/>
            <person name="Evtushenko L."/>
        </authorList>
    </citation>
    <scope>NUCLEOTIDE SEQUENCE</scope>
    <source>
        <strain evidence="1">VKM B-2222</strain>
    </source>
</reference>
<keyword evidence="2" id="KW-1185">Reference proteome</keyword>